<dbReference type="Gene3D" id="1.20.120.340">
    <property type="entry name" value="Flagellar protein FliS"/>
    <property type="match status" value="1"/>
</dbReference>
<dbReference type="Pfam" id="PF02561">
    <property type="entry name" value="FliS"/>
    <property type="match status" value="1"/>
</dbReference>
<evidence type="ECO:0000256" key="2">
    <source>
        <dbReference type="ARBA" id="ARBA00008787"/>
    </source>
</evidence>
<keyword evidence="5" id="KW-0143">Chaperone</keyword>
<dbReference type="PIRSF" id="PIRSF039090">
    <property type="entry name" value="Flis"/>
    <property type="match status" value="1"/>
</dbReference>
<reference evidence="6 7" key="1">
    <citation type="submission" date="2019-09" db="EMBL/GenBank/DDBJ databases">
        <authorList>
            <person name="Valk L.C."/>
        </authorList>
    </citation>
    <scope>NUCLEOTIDE SEQUENCE [LARGE SCALE GENOMIC DNA]</scope>
    <source>
        <strain evidence="6">GalUA</strain>
    </source>
</reference>
<keyword evidence="6" id="KW-0282">Flagellum</keyword>
<comment type="caution">
    <text evidence="6">The sequence shown here is derived from an EMBL/GenBank/DDBJ whole genome shotgun (WGS) entry which is preliminary data.</text>
</comment>
<comment type="subcellular location">
    <subcellularLocation>
        <location evidence="1">Cytoplasm</location>
        <location evidence="1">Cytosol</location>
    </subcellularLocation>
</comment>
<evidence type="ECO:0000256" key="3">
    <source>
        <dbReference type="ARBA" id="ARBA00022490"/>
    </source>
</evidence>
<dbReference type="InterPro" id="IPR003713">
    <property type="entry name" value="FliS"/>
</dbReference>
<name>A0A7V7QHC4_9FIRM</name>
<evidence type="ECO:0000256" key="4">
    <source>
        <dbReference type="ARBA" id="ARBA00022795"/>
    </source>
</evidence>
<keyword evidence="6" id="KW-0966">Cell projection</keyword>
<reference evidence="6 7" key="2">
    <citation type="submission" date="2020-02" db="EMBL/GenBank/DDBJ databases">
        <title>Candidatus Galacturonibacter soehngenii shows hetero-acetogenic catabolism of galacturonic acid but lacks a canonical carbon monoxide dehydrogenase/acetyl-CoA synthase complex.</title>
        <authorList>
            <person name="Diender M."/>
            <person name="Stouten G.R."/>
            <person name="Petersen J.F."/>
            <person name="Nielsen P.H."/>
            <person name="Dueholm M.S."/>
            <person name="Pronk J.T."/>
            <person name="Van Loosdrecht M.C.M."/>
        </authorList>
    </citation>
    <scope>NUCLEOTIDE SEQUENCE [LARGE SCALE GENOMIC DNA]</scope>
    <source>
        <strain evidence="6">GalUA</strain>
    </source>
</reference>
<evidence type="ECO:0000256" key="5">
    <source>
        <dbReference type="ARBA" id="ARBA00023186"/>
    </source>
</evidence>
<evidence type="ECO:0000313" key="6">
    <source>
        <dbReference type="EMBL" id="KAB1434325.1"/>
    </source>
</evidence>
<accession>A0A7V7QHC4</accession>
<dbReference type="EMBL" id="WAGX01000008">
    <property type="protein sequence ID" value="KAB1434325.1"/>
    <property type="molecule type" value="Genomic_DNA"/>
</dbReference>
<dbReference type="PANTHER" id="PTHR34773">
    <property type="entry name" value="FLAGELLAR SECRETION CHAPERONE FLIS"/>
    <property type="match status" value="1"/>
</dbReference>
<comment type="similarity">
    <text evidence="2">Belongs to the FliS family.</text>
</comment>
<keyword evidence="6" id="KW-0969">Cilium</keyword>
<evidence type="ECO:0000313" key="7">
    <source>
        <dbReference type="Proteomes" id="UP000461768"/>
    </source>
</evidence>
<protein>
    <submittedName>
        <fullName evidence="6">Flagellar export chaperone FliS</fullName>
    </submittedName>
</protein>
<dbReference type="GO" id="GO:0005829">
    <property type="term" value="C:cytosol"/>
    <property type="evidence" value="ECO:0007669"/>
    <property type="project" value="UniProtKB-SubCell"/>
</dbReference>
<sequence length="123" mass="14112">MALPNAYATYKNNQIKSATPGELTLMLYEGAIKFCNIAILGIEQNNIEKANNNIKKCRAIITELRATLNFDYPVAQDFENVYVYISQRLSEANIQKNKEILEEVLGHLRTMKDTWKEVMKVAR</sequence>
<dbReference type="GO" id="GO:0044780">
    <property type="term" value="P:bacterial-type flagellum assembly"/>
    <property type="evidence" value="ECO:0007669"/>
    <property type="project" value="InterPro"/>
</dbReference>
<keyword evidence="3" id="KW-0963">Cytoplasm</keyword>
<proteinExistence type="inferred from homology"/>
<dbReference type="SUPFAM" id="SSF101116">
    <property type="entry name" value="Flagellar export chaperone FliS"/>
    <property type="match status" value="1"/>
</dbReference>
<keyword evidence="4" id="KW-1005">Bacterial flagellum biogenesis</keyword>
<organism evidence="6 7">
    <name type="scientific">Candidatus Galacturonatibacter soehngenii</name>
    <dbReference type="NCBI Taxonomy" id="2307010"/>
    <lineage>
        <taxon>Bacteria</taxon>
        <taxon>Bacillati</taxon>
        <taxon>Bacillota</taxon>
        <taxon>Clostridia</taxon>
        <taxon>Lachnospirales</taxon>
        <taxon>Lachnospiraceae</taxon>
        <taxon>Candidatus Galacturonatibacter</taxon>
    </lineage>
</organism>
<dbReference type="PANTHER" id="PTHR34773:SF1">
    <property type="entry name" value="FLAGELLAR SECRETION CHAPERONE FLIS"/>
    <property type="match status" value="1"/>
</dbReference>
<dbReference type="GO" id="GO:0071973">
    <property type="term" value="P:bacterial-type flagellum-dependent cell motility"/>
    <property type="evidence" value="ECO:0007669"/>
    <property type="project" value="TreeGrafter"/>
</dbReference>
<gene>
    <name evidence="6" type="primary">fliS</name>
    <name evidence="6" type="ORF">F7O84_17715</name>
</gene>
<dbReference type="Proteomes" id="UP000461768">
    <property type="component" value="Unassembled WGS sequence"/>
</dbReference>
<keyword evidence="7" id="KW-1185">Reference proteome</keyword>
<dbReference type="NCBIfam" id="TIGR00208">
    <property type="entry name" value="fliS"/>
    <property type="match status" value="1"/>
</dbReference>
<dbReference type="RefSeq" id="WP_151148340.1">
    <property type="nucleotide sequence ID" value="NZ_WAGX01000008.1"/>
</dbReference>
<dbReference type="InterPro" id="IPR036584">
    <property type="entry name" value="FliS_sf"/>
</dbReference>
<dbReference type="OrthoDB" id="1524959at2"/>
<evidence type="ECO:0000256" key="1">
    <source>
        <dbReference type="ARBA" id="ARBA00004514"/>
    </source>
</evidence>
<dbReference type="CDD" id="cd16098">
    <property type="entry name" value="FliS"/>
    <property type="match status" value="1"/>
</dbReference>
<dbReference type="AlphaFoldDB" id="A0A7V7QHC4"/>